<keyword evidence="1" id="KW-1133">Transmembrane helix</keyword>
<dbReference type="Pfam" id="PF14501">
    <property type="entry name" value="HATPase_c_5"/>
    <property type="match status" value="1"/>
</dbReference>
<evidence type="ECO:0000313" key="4">
    <source>
        <dbReference type="Proteomes" id="UP000028022"/>
    </source>
</evidence>
<gene>
    <name evidence="3" type="ORF">SK608_0056</name>
</gene>
<dbReference type="EMBL" id="JPFZ01000006">
    <property type="protein sequence ID" value="KEQ49062.1"/>
    <property type="molecule type" value="Genomic_DNA"/>
</dbReference>
<dbReference type="Gene3D" id="3.30.565.10">
    <property type="entry name" value="Histidine kinase-like ATPase, C-terminal domain"/>
    <property type="match status" value="1"/>
</dbReference>
<feature type="transmembrane region" description="Helical" evidence="1">
    <location>
        <begin position="42"/>
        <end position="64"/>
    </location>
</feature>
<feature type="transmembrane region" description="Helical" evidence="1">
    <location>
        <begin position="18"/>
        <end position="36"/>
    </location>
</feature>
<keyword evidence="1" id="KW-0472">Membrane</keyword>
<dbReference type="Proteomes" id="UP000028022">
    <property type="component" value="Unassembled WGS sequence"/>
</dbReference>
<dbReference type="GO" id="GO:0042802">
    <property type="term" value="F:identical protein binding"/>
    <property type="evidence" value="ECO:0007669"/>
    <property type="project" value="TreeGrafter"/>
</dbReference>
<dbReference type="GO" id="GO:0016301">
    <property type="term" value="F:kinase activity"/>
    <property type="evidence" value="ECO:0007669"/>
    <property type="project" value="UniProtKB-KW"/>
</dbReference>
<evidence type="ECO:0000256" key="1">
    <source>
        <dbReference type="SAM" id="Phobius"/>
    </source>
</evidence>
<proteinExistence type="predicted"/>
<dbReference type="PANTHER" id="PTHR40448">
    <property type="entry name" value="TWO-COMPONENT SENSOR HISTIDINE KINASE"/>
    <property type="match status" value="1"/>
</dbReference>
<evidence type="ECO:0000259" key="2">
    <source>
        <dbReference type="Pfam" id="PF14501"/>
    </source>
</evidence>
<reference evidence="3 4" key="1">
    <citation type="submission" date="2014-05" db="EMBL/GenBank/DDBJ databases">
        <authorList>
            <person name="Daugherty S.C."/>
            <person name="Tallon L.J."/>
            <person name="Sadzewicz L."/>
            <person name="Kilian M."/>
            <person name="Tettelin H."/>
        </authorList>
    </citation>
    <scope>NUCLEOTIDE SEQUENCE [LARGE SCALE GENOMIC DNA]</scope>
    <source>
        <strain evidence="3 4">SK608</strain>
    </source>
</reference>
<keyword evidence="3" id="KW-0808">Transferase</keyword>
<sequence length="305" mass="35127">MDLDLFFSDTFKTHYRKSFFIILPLTGFRIFSSFMTNRNSSFYVRFDTTISLLIFILFFSWLFYIRHLEQVYRDEQTIQRQEEENRSLQGMVDKLGHLYDEVRGFRHDFAGIVASMEPAIANQDMAEVSTIYQDVFLKTNEKLRKADYTAFNLHNIHDIAIRNTLAKAMIVADNQGIHFSLETVGVVEELALPMLEAIRILSILTTNALEAASEAENPQIRVALLAGDRSVRFIIENTRKKEELNPSILSQKGYSTKGNHSGLGLATLEDMVFHYDLNLDTQLGETTFRQDLELPFKDEKRGGEE</sequence>
<dbReference type="AlphaFoldDB" id="A0A081R1I9"/>
<feature type="domain" description="Sensor histidine kinase NatK-like C-terminal" evidence="2">
    <location>
        <begin position="194"/>
        <end position="295"/>
    </location>
</feature>
<dbReference type="InterPro" id="IPR036890">
    <property type="entry name" value="HATPase_C_sf"/>
</dbReference>
<accession>A0A081R1I9</accession>
<comment type="caution">
    <text evidence="3">The sequence shown here is derived from an EMBL/GenBank/DDBJ whole genome shotgun (WGS) entry which is preliminary data.</text>
</comment>
<dbReference type="InterPro" id="IPR032834">
    <property type="entry name" value="NatK-like_C"/>
</dbReference>
<evidence type="ECO:0000313" key="3">
    <source>
        <dbReference type="EMBL" id="KEQ49062.1"/>
    </source>
</evidence>
<dbReference type="SUPFAM" id="SSF55874">
    <property type="entry name" value="ATPase domain of HSP90 chaperone/DNA topoisomerase II/histidine kinase"/>
    <property type="match status" value="1"/>
</dbReference>
<keyword evidence="1" id="KW-0812">Transmembrane</keyword>
<protein>
    <submittedName>
        <fullName evidence="3">Histidine kinase</fullName>
    </submittedName>
</protein>
<organism evidence="3 4">
    <name type="scientific">Streptococcus mitis</name>
    <dbReference type="NCBI Taxonomy" id="28037"/>
    <lineage>
        <taxon>Bacteria</taxon>
        <taxon>Bacillati</taxon>
        <taxon>Bacillota</taxon>
        <taxon>Bacilli</taxon>
        <taxon>Lactobacillales</taxon>
        <taxon>Streptococcaceae</taxon>
        <taxon>Streptococcus</taxon>
        <taxon>Streptococcus mitis group</taxon>
    </lineage>
</organism>
<keyword evidence="3" id="KW-0418">Kinase</keyword>
<dbReference type="PANTHER" id="PTHR40448:SF1">
    <property type="entry name" value="TWO-COMPONENT SENSOR HISTIDINE KINASE"/>
    <property type="match status" value="1"/>
</dbReference>
<name>A0A081R1I9_STRMT</name>